<comment type="caution">
    <text evidence="2">The sequence shown here is derived from an EMBL/GenBank/DDBJ whole genome shotgun (WGS) entry which is preliminary data.</text>
</comment>
<evidence type="ECO:0000313" key="2">
    <source>
        <dbReference type="EMBL" id="GAA5209609.1"/>
    </source>
</evidence>
<reference evidence="3" key="1">
    <citation type="journal article" date="2019" name="Int. J. Syst. Evol. Microbiol.">
        <title>The Global Catalogue of Microorganisms (GCM) 10K type strain sequencing project: providing services to taxonomists for standard genome sequencing and annotation.</title>
        <authorList>
            <consortium name="The Broad Institute Genomics Platform"/>
            <consortium name="The Broad Institute Genome Sequencing Center for Infectious Disease"/>
            <person name="Wu L."/>
            <person name="Ma J."/>
        </authorList>
    </citation>
    <scope>NUCLEOTIDE SEQUENCE [LARGE SCALE GENOMIC DNA]</scope>
    <source>
        <strain evidence="3">JCM 18306</strain>
    </source>
</reference>
<evidence type="ECO:0000256" key="1">
    <source>
        <dbReference type="SAM" id="Phobius"/>
    </source>
</evidence>
<sequence length="148" mass="15263">MSTEPAPGLPLSVRLRRLDRRMVALLTAVALVRPLFSVTGLTDALGRPLAPLLLTAGISLAWILAVGLSRVREPLLTPVAAGVAYALAAVVLSGVLSPVLTGELRGPLARPGAILPMFLVNGVWGAVCGVCALGVRRMRGVDGRGGRS</sequence>
<keyword evidence="3" id="KW-1185">Reference proteome</keyword>
<keyword evidence="1" id="KW-1133">Transmembrane helix</keyword>
<protein>
    <recommendedName>
        <fullName evidence="4">Integral membrane protein</fullName>
    </recommendedName>
</protein>
<keyword evidence="1" id="KW-0812">Transmembrane</keyword>
<feature type="transmembrane region" description="Helical" evidence="1">
    <location>
        <begin position="113"/>
        <end position="135"/>
    </location>
</feature>
<feature type="transmembrane region" description="Helical" evidence="1">
    <location>
        <begin position="48"/>
        <end position="68"/>
    </location>
</feature>
<dbReference type="Proteomes" id="UP001499878">
    <property type="component" value="Unassembled WGS sequence"/>
</dbReference>
<dbReference type="RefSeq" id="WP_345631194.1">
    <property type="nucleotide sequence ID" value="NZ_BAABJR010000008.1"/>
</dbReference>
<accession>A0ABP9T2M3</accession>
<evidence type="ECO:0000313" key="3">
    <source>
        <dbReference type="Proteomes" id="UP001499878"/>
    </source>
</evidence>
<name>A0ABP9T2M3_9ACTN</name>
<feature type="transmembrane region" description="Helical" evidence="1">
    <location>
        <begin position="22"/>
        <end position="42"/>
    </location>
</feature>
<proteinExistence type="predicted"/>
<gene>
    <name evidence="2" type="ORF">GCM10023323_33880</name>
</gene>
<feature type="transmembrane region" description="Helical" evidence="1">
    <location>
        <begin position="75"/>
        <end position="101"/>
    </location>
</feature>
<evidence type="ECO:0008006" key="4">
    <source>
        <dbReference type="Google" id="ProtNLM"/>
    </source>
</evidence>
<dbReference type="EMBL" id="BAABJR010000008">
    <property type="protein sequence ID" value="GAA5209609.1"/>
    <property type="molecule type" value="Genomic_DNA"/>
</dbReference>
<keyword evidence="1" id="KW-0472">Membrane</keyword>
<organism evidence="2 3">
    <name type="scientific">Streptomyces thinghirensis</name>
    <dbReference type="NCBI Taxonomy" id="551547"/>
    <lineage>
        <taxon>Bacteria</taxon>
        <taxon>Bacillati</taxon>
        <taxon>Actinomycetota</taxon>
        <taxon>Actinomycetes</taxon>
        <taxon>Kitasatosporales</taxon>
        <taxon>Streptomycetaceae</taxon>
        <taxon>Streptomyces</taxon>
    </lineage>
</organism>